<name>A0A2T3N122_9GAMM</name>
<dbReference type="SUPFAM" id="SSF54427">
    <property type="entry name" value="NTF2-like"/>
    <property type="match status" value="1"/>
</dbReference>
<dbReference type="EMBL" id="PYMC01000003">
    <property type="protein sequence ID" value="PSW06020.1"/>
    <property type="molecule type" value="Genomic_DNA"/>
</dbReference>
<protein>
    <recommendedName>
        <fullName evidence="3">Nuclear transport factor 2 family protein</fullName>
    </recommendedName>
</protein>
<sequence>MNENDRVSYWFHEVLAKANGNVLAECATDPFNFHLSGGRCLALSHQDYLSYLVIWNKRFKNVQFTINQIINDEQKTVAVYKCNATYHGGWLKIPGKNQKVTMTGMLLFKMKDGLMTDCWLEDSSFDLYQQLTRYLE</sequence>
<dbReference type="Pfam" id="PF07366">
    <property type="entry name" value="SnoaL"/>
    <property type="match status" value="1"/>
</dbReference>
<keyword evidence="2" id="KW-1185">Reference proteome</keyword>
<evidence type="ECO:0000313" key="2">
    <source>
        <dbReference type="Proteomes" id="UP000240904"/>
    </source>
</evidence>
<dbReference type="Gene3D" id="3.10.450.50">
    <property type="match status" value="1"/>
</dbReference>
<dbReference type="AlphaFoldDB" id="A0A2T3N122"/>
<gene>
    <name evidence="1" type="ORF">C9I89_05755</name>
</gene>
<dbReference type="InterPro" id="IPR009959">
    <property type="entry name" value="Cyclase_SnoaL-like"/>
</dbReference>
<dbReference type="InterPro" id="IPR032710">
    <property type="entry name" value="NTF2-like_dom_sf"/>
</dbReference>
<reference evidence="1 2" key="1">
    <citation type="submission" date="2018-03" db="EMBL/GenBank/DDBJ databases">
        <title>Whole genome sequencing of Histamine producing bacteria.</title>
        <authorList>
            <person name="Butler K."/>
        </authorList>
    </citation>
    <scope>NUCLEOTIDE SEQUENCE [LARGE SCALE GENOMIC DNA]</scope>
    <source>
        <strain evidence="1 2">DSM 16190</strain>
    </source>
</reference>
<organism evidence="1 2">
    <name type="scientific">Photobacterium lipolyticum</name>
    <dbReference type="NCBI Taxonomy" id="266810"/>
    <lineage>
        <taxon>Bacteria</taxon>
        <taxon>Pseudomonadati</taxon>
        <taxon>Pseudomonadota</taxon>
        <taxon>Gammaproteobacteria</taxon>
        <taxon>Vibrionales</taxon>
        <taxon>Vibrionaceae</taxon>
        <taxon>Photobacterium</taxon>
    </lineage>
</organism>
<dbReference type="Proteomes" id="UP000240904">
    <property type="component" value="Unassembled WGS sequence"/>
</dbReference>
<evidence type="ECO:0008006" key="3">
    <source>
        <dbReference type="Google" id="ProtNLM"/>
    </source>
</evidence>
<evidence type="ECO:0000313" key="1">
    <source>
        <dbReference type="EMBL" id="PSW06020.1"/>
    </source>
</evidence>
<comment type="caution">
    <text evidence="1">The sequence shown here is derived from an EMBL/GenBank/DDBJ whole genome shotgun (WGS) entry which is preliminary data.</text>
</comment>
<dbReference type="RefSeq" id="WP_107282400.1">
    <property type="nucleotide sequence ID" value="NZ_PYMC01000003.1"/>
</dbReference>
<dbReference type="GO" id="GO:0030638">
    <property type="term" value="P:polyketide metabolic process"/>
    <property type="evidence" value="ECO:0007669"/>
    <property type="project" value="InterPro"/>
</dbReference>
<dbReference type="OrthoDB" id="118695at2"/>
<accession>A0A2T3N122</accession>
<proteinExistence type="predicted"/>